<evidence type="ECO:0000313" key="1">
    <source>
        <dbReference type="EMBL" id="CAA15480.1"/>
    </source>
</evidence>
<reference evidence="1" key="1">
    <citation type="journal article" date="1993" name="Mol. Microbiol.">
        <title>Use of an ordered cosmid library to deduce the genomic organization of Mycobacterium leprae.</title>
        <authorList>
            <person name="Eiglmeier K."/>
            <person name="Honore N."/>
            <person name="Woods S.A."/>
            <person name="Caudron B."/>
            <person name="Cole S.T."/>
        </authorList>
    </citation>
    <scope>NUCLEOTIDE SEQUENCE</scope>
</reference>
<dbReference type="AlphaFoldDB" id="O32925"/>
<proteinExistence type="predicted"/>
<reference evidence="1" key="3">
    <citation type="submission" date="1997-10" db="EMBL/GenBank/DDBJ databases">
        <authorList>
            <person name="Parkhill J."/>
            <person name="Barrell B.G."/>
            <person name="Rajandream M.A."/>
        </authorList>
    </citation>
    <scope>NUCLEOTIDE SEQUENCE</scope>
</reference>
<sequence>MMWSGSTWIHVRHEVLMIGMAVKVRDLRRRACRSRNGEAGAPWPWVASGRGGIVLGPAWVLCGQHDLSGWGHRRSIVAAGLMTCSISCVTRRTLLVAFDWVTGNYGANTAGVDARTGAHVEEIVEVAGCWTICGSSRSGCVEAGVGACRRGRFRADLPWIPPPSGDLRDTIAEIHQYSTTSYRWVLYADIEVRCDSISHSALLERMLLPVKDKRVLGPGEGVF</sequence>
<accession>O32925</accession>
<dbReference type="EMBL" id="AL023514">
    <property type="protein sequence ID" value="CAA18952.1"/>
    <property type="molecule type" value="Genomic_DNA"/>
</dbReference>
<reference evidence="1" key="2">
    <citation type="submission" date="1997-10" db="EMBL/GenBank/DDBJ databases">
        <authorList>
            <person name="Skelton J."/>
            <person name="Churcher C.M."/>
        </authorList>
    </citation>
    <scope>NUCLEOTIDE SEQUENCE</scope>
</reference>
<dbReference type="EMBL" id="AL008609">
    <property type="protein sequence ID" value="CAA15480.1"/>
    <property type="molecule type" value="Genomic_DNA"/>
</dbReference>
<reference evidence="2" key="4">
    <citation type="submission" date="1998-05" db="EMBL/GenBank/DDBJ databases">
        <authorList>
            <person name="Murphy L."/>
            <person name="Harris D."/>
        </authorList>
    </citation>
    <scope>NUCLEOTIDE SEQUENCE</scope>
</reference>
<organism evidence="1">
    <name type="scientific">Mycobacterium leprae</name>
    <dbReference type="NCBI Taxonomy" id="1769"/>
    <lineage>
        <taxon>Bacteria</taxon>
        <taxon>Bacillati</taxon>
        <taxon>Actinomycetota</taxon>
        <taxon>Actinomycetes</taxon>
        <taxon>Mycobacteriales</taxon>
        <taxon>Mycobacteriaceae</taxon>
        <taxon>Mycobacterium</taxon>
    </lineage>
</organism>
<dbReference type="PIR" id="T44764">
    <property type="entry name" value="T44764"/>
</dbReference>
<name>O32925_MYCLR</name>
<gene>
    <name evidence="1" type="primary">MLCB1788.48</name>
    <name evidence="2" type="synonym">MLCB4.31</name>
</gene>
<evidence type="ECO:0000313" key="2">
    <source>
        <dbReference type="EMBL" id="CAA18952.1"/>
    </source>
</evidence>
<protein>
    <submittedName>
        <fullName evidence="2">Uncharacterized protein MLCB4.31</fullName>
    </submittedName>
</protein>